<dbReference type="SUPFAM" id="SSF50129">
    <property type="entry name" value="GroES-like"/>
    <property type="match status" value="1"/>
</dbReference>
<evidence type="ECO:0000313" key="8">
    <source>
        <dbReference type="Proteomes" id="UP001611580"/>
    </source>
</evidence>
<evidence type="ECO:0000256" key="5">
    <source>
        <dbReference type="RuleBase" id="RU361277"/>
    </source>
</evidence>
<keyword evidence="2 5" id="KW-0479">Metal-binding</keyword>
<dbReference type="Pfam" id="PF00107">
    <property type="entry name" value="ADH_zinc_N"/>
    <property type="match status" value="1"/>
</dbReference>
<evidence type="ECO:0000259" key="6">
    <source>
        <dbReference type="SMART" id="SM00829"/>
    </source>
</evidence>
<evidence type="ECO:0000256" key="1">
    <source>
        <dbReference type="ARBA" id="ARBA00001947"/>
    </source>
</evidence>
<dbReference type="SUPFAM" id="SSF51735">
    <property type="entry name" value="NAD(P)-binding Rossmann-fold domains"/>
    <property type="match status" value="1"/>
</dbReference>
<evidence type="ECO:0000256" key="4">
    <source>
        <dbReference type="ARBA" id="ARBA00023002"/>
    </source>
</evidence>
<dbReference type="EMBL" id="JBIRYI010000001">
    <property type="protein sequence ID" value="MFI2485498.1"/>
    <property type="molecule type" value="Genomic_DNA"/>
</dbReference>
<name>A0ABW7XDC6_9MICO</name>
<comment type="cofactor">
    <cofactor evidence="1 5">
        <name>Zn(2+)</name>
        <dbReference type="ChEBI" id="CHEBI:29105"/>
    </cofactor>
</comment>
<evidence type="ECO:0000256" key="3">
    <source>
        <dbReference type="ARBA" id="ARBA00022833"/>
    </source>
</evidence>
<dbReference type="InterPro" id="IPR013149">
    <property type="entry name" value="ADH-like_C"/>
</dbReference>
<dbReference type="Pfam" id="PF08240">
    <property type="entry name" value="ADH_N"/>
    <property type="match status" value="1"/>
</dbReference>
<organism evidence="7 8">
    <name type="scientific">Promicromonospora kroppenstedtii</name>
    <dbReference type="NCBI Taxonomy" id="440482"/>
    <lineage>
        <taxon>Bacteria</taxon>
        <taxon>Bacillati</taxon>
        <taxon>Actinomycetota</taxon>
        <taxon>Actinomycetes</taxon>
        <taxon>Micrococcales</taxon>
        <taxon>Promicromonosporaceae</taxon>
        <taxon>Promicromonospora</taxon>
    </lineage>
</organism>
<evidence type="ECO:0000313" key="7">
    <source>
        <dbReference type="EMBL" id="MFI2485498.1"/>
    </source>
</evidence>
<dbReference type="InterPro" id="IPR013154">
    <property type="entry name" value="ADH-like_N"/>
</dbReference>
<evidence type="ECO:0000256" key="2">
    <source>
        <dbReference type="ARBA" id="ARBA00022723"/>
    </source>
</evidence>
<comment type="caution">
    <text evidence="7">The sequence shown here is derived from an EMBL/GenBank/DDBJ whole genome shotgun (WGS) entry which is preliminary data.</text>
</comment>
<dbReference type="PROSITE" id="PS00065">
    <property type="entry name" value="D_2_HYDROXYACID_DH_1"/>
    <property type="match status" value="1"/>
</dbReference>
<dbReference type="InterPro" id="IPR002328">
    <property type="entry name" value="ADH_Zn_CS"/>
</dbReference>
<dbReference type="RefSeq" id="WP_397400642.1">
    <property type="nucleotide sequence ID" value="NZ_JBIRYI010000001.1"/>
</dbReference>
<protein>
    <submittedName>
        <fullName evidence="7">Zinc-dependent alcohol dehydrogenase family protein</fullName>
    </submittedName>
</protein>
<dbReference type="InterPro" id="IPR029752">
    <property type="entry name" value="D-isomer_DH_CS1"/>
</dbReference>
<dbReference type="InterPro" id="IPR020843">
    <property type="entry name" value="ER"/>
</dbReference>
<keyword evidence="8" id="KW-1185">Reference proteome</keyword>
<dbReference type="PANTHER" id="PTHR42813:SF2">
    <property type="entry name" value="DEHYDROGENASE, ZINC-CONTAINING, PUTATIVE (AFU_ORTHOLOGUE AFUA_2G02810)-RELATED"/>
    <property type="match status" value="1"/>
</dbReference>
<comment type="similarity">
    <text evidence="5">Belongs to the zinc-containing alcohol dehydrogenase family.</text>
</comment>
<keyword evidence="3 5" id="KW-0862">Zinc</keyword>
<accession>A0ABW7XDC6</accession>
<gene>
    <name evidence="7" type="ORF">ACH47X_01245</name>
</gene>
<dbReference type="InterPro" id="IPR036291">
    <property type="entry name" value="NAD(P)-bd_dom_sf"/>
</dbReference>
<dbReference type="PROSITE" id="PS00059">
    <property type="entry name" value="ADH_ZINC"/>
    <property type="match status" value="1"/>
</dbReference>
<feature type="domain" description="Enoyl reductase (ER)" evidence="6">
    <location>
        <begin position="7"/>
        <end position="338"/>
    </location>
</feature>
<dbReference type="PANTHER" id="PTHR42813">
    <property type="entry name" value="ZINC-TYPE ALCOHOL DEHYDROGENASE-LIKE"/>
    <property type="match status" value="1"/>
</dbReference>
<dbReference type="CDD" id="cd08287">
    <property type="entry name" value="FDH_like_ADH3"/>
    <property type="match status" value="1"/>
</dbReference>
<dbReference type="Gene3D" id="3.90.180.10">
    <property type="entry name" value="Medium-chain alcohol dehydrogenases, catalytic domain"/>
    <property type="match status" value="1"/>
</dbReference>
<dbReference type="Gene3D" id="3.40.50.720">
    <property type="entry name" value="NAD(P)-binding Rossmann-like Domain"/>
    <property type="match status" value="1"/>
</dbReference>
<dbReference type="Proteomes" id="UP001611580">
    <property type="component" value="Unassembled WGS sequence"/>
</dbReference>
<keyword evidence="4" id="KW-0560">Oxidoreductase</keyword>
<proteinExistence type="inferred from homology"/>
<sequence>MRGVVMHAPGDVRVEERADARIIEPTDAVIRLTAACICGSDLWPYRGIEKLAGPTPMGHEYVGVVEQVGDQVRNVQVGDFVVGSFVASDNTCEICQAGYQSRCVHNVMMGSEGTQAELARVPLADGTLVPTPGSPPADLVPSLLAASDVLGTGWFAAVAAEAGPGRTIAVVGDGAVGLSAVLAARQLGAERVIVFSRHPERQALAREFGATDVVEERGDAGAARVRELTRGYGAHGVVEAVGTEESMWQAIRSARPGGYVGYVGVTHGVQLDGLDLFFTGVHLHGGPAPVRRFLPELIQLIWDRKIDPGKVFDLTLPLEDAAEGYRAMDERRATKVLLTP</sequence>
<dbReference type="SMART" id="SM00829">
    <property type="entry name" value="PKS_ER"/>
    <property type="match status" value="1"/>
</dbReference>
<dbReference type="InterPro" id="IPR011032">
    <property type="entry name" value="GroES-like_sf"/>
</dbReference>
<reference evidence="7 8" key="1">
    <citation type="submission" date="2024-10" db="EMBL/GenBank/DDBJ databases">
        <title>The Natural Products Discovery Center: Release of the First 8490 Sequenced Strains for Exploring Actinobacteria Biosynthetic Diversity.</title>
        <authorList>
            <person name="Kalkreuter E."/>
            <person name="Kautsar S.A."/>
            <person name="Yang D."/>
            <person name="Bader C.D."/>
            <person name="Teijaro C.N."/>
            <person name="Fluegel L."/>
            <person name="Davis C.M."/>
            <person name="Simpson J.R."/>
            <person name="Lauterbach L."/>
            <person name="Steele A.D."/>
            <person name="Gui C."/>
            <person name="Meng S."/>
            <person name="Li G."/>
            <person name="Viehrig K."/>
            <person name="Ye F."/>
            <person name="Su P."/>
            <person name="Kiefer A.F."/>
            <person name="Nichols A."/>
            <person name="Cepeda A.J."/>
            <person name="Yan W."/>
            <person name="Fan B."/>
            <person name="Jiang Y."/>
            <person name="Adhikari A."/>
            <person name="Zheng C.-J."/>
            <person name="Schuster L."/>
            <person name="Cowan T.M."/>
            <person name="Smanski M.J."/>
            <person name="Chevrette M.G."/>
            <person name="De Carvalho L.P.S."/>
            <person name="Shen B."/>
        </authorList>
    </citation>
    <scope>NUCLEOTIDE SEQUENCE [LARGE SCALE GENOMIC DNA]</scope>
    <source>
        <strain evidence="7 8">NPDC019481</strain>
    </source>
</reference>